<dbReference type="Pfam" id="PF02538">
    <property type="entry name" value="Hydantoinase_B"/>
    <property type="match status" value="1"/>
</dbReference>
<reference evidence="3 4" key="1">
    <citation type="journal article" date="2016" name="Nat. Commun.">
        <title>Thousands of microbial genomes shed light on interconnected biogeochemical processes in an aquifer system.</title>
        <authorList>
            <person name="Anantharaman K."/>
            <person name="Brown C.T."/>
            <person name="Hug L.A."/>
            <person name="Sharon I."/>
            <person name="Castelle C.J."/>
            <person name="Probst A.J."/>
            <person name="Thomas B.C."/>
            <person name="Singh A."/>
            <person name="Wilkins M.J."/>
            <person name="Karaoz U."/>
            <person name="Brodie E.L."/>
            <person name="Williams K.H."/>
            <person name="Hubbard S.S."/>
            <person name="Banfield J.F."/>
        </authorList>
    </citation>
    <scope>NUCLEOTIDE SEQUENCE [LARGE SCALE GENOMIC DNA]</scope>
</reference>
<dbReference type="GO" id="GO:0005829">
    <property type="term" value="C:cytosol"/>
    <property type="evidence" value="ECO:0007669"/>
    <property type="project" value="TreeGrafter"/>
</dbReference>
<evidence type="ECO:0000256" key="1">
    <source>
        <dbReference type="SAM" id="MobiDB-lite"/>
    </source>
</evidence>
<dbReference type="STRING" id="1817814.A2V81_04715"/>
<feature type="region of interest" description="Disordered" evidence="1">
    <location>
        <begin position="299"/>
        <end position="328"/>
    </location>
</feature>
<dbReference type="InterPro" id="IPR045079">
    <property type="entry name" value="Oxoprolinase-like"/>
</dbReference>
<comment type="caution">
    <text evidence="3">The sequence shown here is derived from an EMBL/GenBank/DDBJ whole genome shotgun (WGS) entry which is preliminary data.</text>
</comment>
<sequence length="328" mass="35860">MREAIRSLPDGIYTATGYLDGYEDTGEVDIPIKVTLEIKGDEIRVDLTGSAPQLDHAPINMPFYGTTDMAVLLTLRMLLLPETEHPNLPHNAGMFRPITIFAPEGTIVNPKFPAPTIGRFCGGQMVANLIVRAMQDVLPHHVCAGCSTTKAVTFSSVRDGESWIYMDVTEGAYGGMHDLDGLDAVDVLYANTKNNPIEDIEVHYPLRVERYELRENTAGDGQWRGGYGPLRDTRMLVDGFISVEGDGFRHAPWGLKGGEDGATGGVMIFEDENTKGKLLSSKIDNMYVKKGTVIRDLCPSGGGFGPPSKRSALARQRDVEDGLELDKE</sequence>
<dbReference type="Proteomes" id="UP000177614">
    <property type="component" value="Unassembled WGS sequence"/>
</dbReference>
<feature type="compositionally biased region" description="Basic and acidic residues" evidence="1">
    <location>
        <begin position="315"/>
        <end position="328"/>
    </location>
</feature>
<accession>A0A1F4XK06</accession>
<dbReference type="InterPro" id="IPR003692">
    <property type="entry name" value="Hydantoinase_B"/>
</dbReference>
<dbReference type="AlphaFoldDB" id="A0A1F4XK06"/>
<evidence type="ECO:0000259" key="2">
    <source>
        <dbReference type="Pfam" id="PF02538"/>
    </source>
</evidence>
<evidence type="ECO:0000313" key="4">
    <source>
        <dbReference type="Proteomes" id="UP000177614"/>
    </source>
</evidence>
<evidence type="ECO:0000313" key="3">
    <source>
        <dbReference type="EMBL" id="OGC82017.1"/>
    </source>
</evidence>
<organism evidence="3 4">
    <name type="scientific">Candidatus Abawacabacteria bacterium RBG_16_42_10</name>
    <dbReference type="NCBI Taxonomy" id="1817814"/>
    <lineage>
        <taxon>Bacteria</taxon>
        <taxon>Candidatus Abawacaibacteriota</taxon>
    </lineage>
</organism>
<name>A0A1F4XK06_9BACT</name>
<gene>
    <name evidence="3" type="ORF">A2V81_04715</name>
</gene>
<dbReference type="GO" id="GO:0017168">
    <property type="term" value="F:5-oxoprolinase (ATP-hydrolyzing) activity"/>
    <property type="evidence" value="ECO:0007669"/>
    <property type="project" value="TreeGrafter"/>
</dbReference>
<dbReference type="EMBL" id="MEWR01000012">
    <property type="protein sequence ID" value="OGC82017.1"/>
    <property type="molecule type" value="Genomic_DNA"/>
</dbReference>
<dbReference type="GO" id="GO:0006749">
    <property type="term" value="P:glutathione metabolic process"/>
    <property type="evidence" value="ECO:0007669"/>
    <property type="project" value="TreeGrafter"/>
</dbReference>
<protein>
    <recommendedName>
        <fullName evidence="2">Hydantoinase B/oxoprolinase domain-containing protein</fullName>
    </recommendedName>
</protein>
<feature type="domain" description="Hydantoinase B/oxoprolinase" evidence="2">
    <location>
        <begin position="1"/>
        <end position="307"/>
    </location>
</feature>
<dbReference type="PANTHER" id="PTHR11365">
    <property type="entry name" value="5-OXOPROLINASE RELATED"/>
    <property type="match status" value="1"/>
</dbReference>
<proteinExistence type="predicted"/>
<dbReference type="PANTHER" id="PTHR11365:SF23">
    <property type="entry name" value="HYPOTHETICAL 5-OXOPROLINASE (EUROFUNG)-RELATED"/>
    <property type="match status" value="1"/>
</dbReference>